<evidence type="ECO:0000313" key="8">
    <source>
        <dbReference type="EMBL" id="MSS84710.1"/>
    </source>
</evidence>
<comment type="similarity">
    <text evidence="6">Belongs to the peroxiredoxin family. Tpx subfamily.</text>
</comment>
<dbReference type="PROSITE" id="PS51352">
    <property type="entry name" value="THIOREDOXIN_2"/>
    <property type="match status" value="1"/>
</dbReference>
<keyword evidence="9" id="KW-1185">Reference proteome</keyword>
<comment type="caution">
    <text evidence="8">The sequence shown here is derived from an EMBL/GenBank/DDBJ whole genome shotgun (WGS) entry which is preliminary data.</text>
</comment>
<dbReference type="AlphaFoldDB" id="A0A6N7VUQ2"/>
<evidence type="ECO:0000256" key="3">
    <source>
        <dbReference type="ARBA" id="ARBA00023002"/>
    </source>
</evidence>
<organism evidence="8 9">
    <name type="scientific">Scrofimicrobium canadense</name>
    <dbReference type="NCBI Taxonomy" id="2652290"/>
    <lineage>
        <taxon>Bacteria</taxon>
        <taxon>Bacillati</taxon>
        <taxon>Actinomycetota</taxon>
        <taxon>Actinomycetes</taxon>
        <taxon>Actinomycetales</taxon>
        <taxon>Actinomycetaceae</taxon>
        <taxon>Scrofimicrobium</taxon>
    </lineage>
</organism>
<dbReference type="HAMAP" id="MF_00269">
    <property type="entry name" value="Tpx"/>
    <property type="match status" value="1"/>
</dbReference>
<protein>
    <recommendedName>
        <fullName evidence="6">Thiol peroxidase</fullName>
        <shortName evidence="6">Tpx</shortName>
        <ecNumber evidence="6">1.11.1.24</ecNumber>
    </recommendedName>
    <alternativeName>
        <fullName evidence="6">Peroxiredoxin tpx</fullName>
        <shortName evidence="6">Prx</shortName>
    </alternativeName>
    <alternativeName>
        <fullName evidence="6">Thioredoxin peroxidase</fullName>
    </alternativeName>
    <alternativeName>
        <fullName evidence="6">Thioredoxin-dependent peroxiredoxin</fullName>
    </alternativeName>
</protein>
<dbReference type="CDD" id="cd03014">
    <property type="entry name" value="PRX_Atyp2cys"/>
    <property type="match status" value="1"/>
</dbReference>
<dbReference type="SUPFAM" id="SSF52833">
    <property type="entry name" value="Thioredoxin-like"/>
    <property type="match status" value="1"/>
</dbReference>
<dbReference type="NCBIfam" id="NF001808">
    <property type="entry name" value="PRK00522.1"/>
    <property type="match status" value="1"/>
</dbReference>
<keyword evidence="5 6" id="KW-0676">Redox-active center</keyword>
<proteinExistence type="inferred from homology"/>
<evidence type="ECO:0000256" key="5">
    <source>
        <dbReference type="ARBA" id="ARBA00023284"/>
    </source>
</evidence>
<dbReference type="EC" id="1.11.1.24" evidence="6"/>
<evidence type="ECO:0000256" key="6">
    <source>
        <dbReference type="HAMAP-Rule" id="MF_00269"/>
    </source>
</evidence>
<evidence type="ECO:0000256" key="1">
    <source>
        <dbReference type="ARBA" id="ARBA00022559"/>
    </source>
</evidence>
<feature type="active site" description="Cysteine sulfenic acid (-SOH) intermediate" evidence="6">
    <location>
        <position position="60"/>
    </location>
</feature>
<accession>A0A6N7VUQ2</accession>
<keyword evidence="2 6" id="KW-0049">Antioxidant</keyword>
<dbReference type="InterPro" id="IPR013766">
    <property type="entry name" value="Thioredoxin_domain"/>
</dbReference>
<dbReference type="RefSeq" id="WP_154545340.1">
    <property type="nucleotide sequence ID" value="NZ_VULO01000009.1"/>
</dbReference>
<evidence type="ECO:0000256" key="2">
    <source>
        <dbReference type="ARBA" id="ARBA00022862"/>
    </source>
</evidence>
<dbReference type="Proteomes" id="UP000470875">
    <property type="component" value="Unassembled WGS sequence"/>
</dbReference>
<keyword evidence="3 6" id="KW-0560">Oxidoreductase</keyword>
<comment type="function">
    <text evidence="6">Thiol-specific peroxidase that catalyzes the reduction of hydrogen peroxide and organic hydroperoxides to water and alcohols, respectively. Plays a role in cell protection against oxidative stress by detoxifying peroxides.</text>
</comment>
<dbReference type="InterPro" id="IPR050455">
    <property type="entry name" value="Tpx_Peroxidase_subfamily"/>
</dbReference>
<evidence type="ECO:0000313" key="9">
    <source>
        <dbReference type="Proteomes" id="UP000470875"/>
    </source>
</evidence>
<gene>
    <name evidence="6" type="primary">tpx</name>
    <name evidence="8" type="ORF">FYJ24_08030</name>
</gene>
<sequence>MTTITLGGEPVNTSGELPAVGTIAPSFDLVAADLSPVSSKDFEGKRIVLNIFPSVDTGVCATSVRQFNELASGLENTVVVCVSHDLPFALDRFCGAEGIKNVVTASAFRSTFGKDFGVLQVDGPLEGLLSRAVVVIAQDGEVIYTEQVPEIKQEPDYQSVLTALQ</sequence>
<dbReference type="InterPro" id="IPR002065">
    <property type="entry name" value="TPX"/>
</dbReference>
<keyword evidence="4 6" id="KW-1015">Disulfide bond</keyword>
<dbReference type="PROSITE" id="PS01265">
    <property type="entry name" value="TPX"/>
    <property type="match status" value="1"/>
</dbReference>
<reference evidence="8 9" key="1">
    <citation type="submission" date="2019-08" db="EMBL/GenBank/DDBJ databases">
        <title>In-depth cultivation of the pig gut microbiome towards novel bacterial diversity and tailored functional studies.</title>
        <authorList>
            <person name="Wylensek D."/>
            <person name="Hitch T.C.A."/>
            <person name="Clavel T."/>
        </authorList>
    </citation>
    <scope>NUCLEOTIDE SEQUENCE [LARGE SCALE GENOMIC DNA]</scope>
    <source>
        <strain evidence="8 9">WB03_NA08</strain>
    </source>
</reference>
<comment type="miscellaneous">
    <text evidence="6">The active site is a conserved redox-active cysteine residue, the peroxidatic cysteine (C(P)), which makes the nucleophilic attack on the peroxide substrate. The peroxide oxidizes the C(P)-SH to cysteine sulfenic acid (C(P)-SOH), which then reacts with another cysteine residue, the resolving cysteine (C(R)), to form a disulfide bridge. The disulfide is subsequently reduced by an appropriate electron donor to complete the catalytic cycle. In this atypical 2-Cys peroxiredoxin, C(R) is present in the same subunit to form an intramolecular disulfide. The disulfide is subsequently reduced by thioredoxin.</text>
</comment>
<dbReference type="PANTHER" id="PTHR43110">
    <property type="entry name" value="THIOL PEROXIDASE"/>
    <property type="match status" value="1"/>
</dbReference>
<feature type="domain" description="Thioredoxin" evidence="7">
    <location>
        <begin position="18"/>
        <end position="165"/>
    </location>
</feature>
<keyword evidence="1 6" id="KW-0575">Peroxidase</keyword>
<dbReference type="PANTHER" id="PTHR43110:SF1">
    <property type="entry name" value="THIOL PEROXIDASE"/>
    <property type="match status" value="1"/>
</dbReference>
<dbReference type="InterPro" id="IPR036249">
    <property type="entry name" value="Thioredoxin-like_sf"/>
</dbReference>
<evidence type="ECO:0000259" key="7">
    <source>
        <dbReference type="PROSITE" id="PS51352"/>
    </source>
</evidence>
<name>A0A6N7VUQ2_9ACTO</name>
<dbReference type="EMBL" id="VULO01000009">
    <property type="protein sequence ID" value="MSS84710.1"/>
    <property type="molecule type" value="Genomic_DNA"/>
</dbReference>
<comment type="subunit">
    <text evidence="6">Homodimer.</text>
</comment>
<dbReference type="InterPro" id="IPR013740">
    <property type="entry name" value="Redoxin"/>
</dbReference>
<dbReference type="GO" id="GO:0008379">
    <property type="term" value="F:thioredoxin peroxidase activity"/>
    <property type="evidence" value="ECO:0007669"/>
    <property type="project" value="UniProtKB-UniRule"/>
</dbReference>
<feature type="disulfide bond" description="Redox-active" evidence="6">
    <location>
        <begin position="60"/>
        <end position="94"/>
    </location>
</feature>
<dbReference type="InterPro" id="IPR018219">
    <property type="entry name" value="Tpx_CS"/>
</dbReference>
<comment type="catalytic activity">
    <reaction evidence="6">
        <text>a hydroperoxide + [thioredoxin]-dithiol = an alcohol + [thioredoxin]-disulfide + H2O</text>
        <dbReference type="Rhea" id="RHEA:62620"/>
        <dbReference type="Rhea" id="RHEA-COMP:10698"/>
        <dbReference type="Rhea" id="RHEA-COMP:10700"/>
        <dbReference type="ChEBI" id="CHEBI:15377"/>
        <dbReference type="ChEBI" id="CHEBI:29950"/>
        <dbReference type="ChEBI" id="CHEBI:30879"/>
        <dbReference type="ChEBI" id="CHEBI:35924"/>
        <dbReference type="ChEBI" id="CHEBI:50058"/>
        <dbReference type="EC" id="1.11.1.24"/>
    </reaction>
</comment>
<dbReference type="Pfam" id="PF08534">
    <property type="entry name" value="Redoxin"/>
    <property type="match status" value="1"/>
</dbReference>
<evidence type="ECO:0000256" key="4">
    <source>
        <dbReference type="ARBA" id="ARBA00023157"/>
    </source>
</evidence>
<dbReference type="Gene3D" id="3.40.30.10">
    <property type="entry name" value="Glutaredoxin"/>
    <property type="match status" value="1"/>
</dbReference>